<dbReference type="Proteomes" id="UP000324222">
    <property type="component" value="Unassembled WGS sequence"/>
</dbReference>
<evidence type="ECO:0000313" key="2">
    <source>
        <dbReference type="Proteomes" id="UP000324222"/>
    </source>
</evidence>
<keyword evidence="2" id="KW-1185">Reference proteome</keyword>
<dbReference type="OrthoDB" id="6374215at2759"/>
<accession>A0A5B7FYT2</accession>
<name>A0A5B7FYT2_PORTR</name>
<protein>
    <submittedName>
        <fullName evidence="1">Uncharacterized protein</fullName>
    </submittedName>
</protein>
<reference evidence="1 2" key="1">
    <citation type="submission" date="2019-05" db="EMBL/GenBank/DDBJ databases">
        <title>Another draft genome of Portunus trituberculatus and its Hox gene families provides insights of decapod evolution.</title>
        <authorList>
            <person name="Jeong J.-H."/>
            <person name="Song I."/>
            <person name="Kim S."/>
            <person name="Choi T."/>
            <person name="Kim D."/>
            <person name="Ryu S."/>
            <person name="Kim W."/>
        </authorList>
    </citation>
    <scope>NUCLEOTIDE SEQUENCE [LARGE SCALE GENOMIC DNA]</scope>
    <source>
        <tissue evidence="1">Muscle</tissue>
    </source>
</reference>
<dbReference type="EMBL" id="VSRR010008828">
    <property type="protein sequence ID" value="MPC49364.1"/>
    <property type="molecule type" value="Genomic_DNA"/>
</dbReference>
<sequence length="95" mass="10062">MKIRSSVCSLREALEDCLAGRGFRTPQSAALRLPSLAPGTSAFTLRNATITLATIHVSCATFPPACLVRFLDVLCQALSLMCLAPECACYVASVV</sequence>
<evidence type="ECO:0000313" key="1">
    <source>
        <dbReference type="EMBL" id="MPC49364.1"/>
    </source>
</evidence>
<comment type="caution">
    <text evidence="1">The sequence shown here is derived from an EMBL/GenBank/DDBJ whole genome shotgun (WGS) entry which is preliminary data.</text>
</comment>
<dbReference type="AlphaFoldDB" id="A0A5B7FYT2"/>
<gene>
    <name evidence="1" type="ORF">E2C01_043163</name>
</gene>
<proteinExistence type="predicted"/>
<organism evidence="1 2">
    <name type="scientific">Portunus trituberculatus</name>
    <name type="common">Swimming crab</name>
    <name type="synonym">Neptunus trituberculatus</name>
    <dbReference type="NCBI Taxonomy" id="210409"/>
    <lineage>
        <taxon>Eukaryota</taxon>
        <taxon>Metazoa</taxon>
        <taxon>Ecdysozoa</taxon>
        <taxon>Arthropoda</taxon>
        <taxon>Crustacea</taxon>
        <taxon>Multicrustacea</taxon>
        <taxon>Malacostraca</taxon>
        <taxon>Eumalacostraca</taxon>
        <taxon>Eucarida</taxon>
        <taxon>Decapoda</taxon>
        <taxon>Pleocyemata</taxon>
        <taxon>Brachyura</taxon>
        <taxon>Eubrachyura</taxon>
        <taxon>Portunoidea</taxon>
        <taxon>Portunidae</taxon>
        <taxon>Portuninae</taxon>
        <taxon>Portunus</taxon>
    </lineage>
</organism>